<keyword evidence="7" id="KW-0456">Lyase</keyword>
<proteinExistence type="inferred from homology"/>
<evidence type="ECO:0000256" key="7">
    <source>
        <dbReference type="ARBA" id="ARBA00023239"/>
    </source>
</evidence>
<comment type="similarity">
    <text evidence="1">Belongs to the SOS response-associated peptidase family.</text>
</comment>
<evidence type="ECO:0000256" key="1">
    <source>
        <dbReference type="ARBA" id="ARBA00008136"/>
    </source>
</evidence>
<accession>J4G960</accession>
<feature type="region of interest" description="Disordered" evidence="8">
    <location>
        <begin position="273"/>
        <end position="316"/>
    </location>
</feature>
<evidence type="ECO:0000313" key="10">
    <source>
        <dbReference type="Proteomes" id="UP000006352"/>
    </source>
</evidence>
<organism evidence="9 10">
    <name type="scientific">Fibroporia radiculosa</name>
    <dbReference type="NCBI Taxonomy" id="599839"/>
    <lineage>
        <taxon>Eukaryota</taxon>
        <taxon>Fungi</taxon>
        <taxon>Dikarya</taxon>
        <taxon>Basidiomycota</taxon>
        <taxon>Agaricomycotina</taxon>
        <taxon>Agaricomycetes</taxon>
        <taxon>Polyporales</taxon>
        <taxon>Fibroporiaceae</taxon>
        <taxon>Fibroporia</taxon>
    </lineage>
</organism>
<keyword evidence="10" id="KW-1185">Reference proteome</keyword>
<dbReference type="STRING" id="599839.J4G960"/>
<evidence type="ECO:0000256" key="8">
    <source>
        <dbReference type="SAM" id="MobiDB-lite"/>
    </source>
</evidence>
<keyword evidence="5" id="KW-0190">Covalent protein-DNA linkage</keyword>
<evidence type="ECO:0000256" key="4">
    <source>
        <dbReference type="ARBA" id="ARBA00022801"/>
    </source>
</evidence>
<dbReference type="GeneID" id="24098134"/>
<dbReference type="RefSeq" id="XP_012182506.1">
    <property type="nucleotide sequence ID" value="XM_012327116.1"/>
</dbReference>
<dbReference type="EMBL" id="HE797105">
    <property type="protein sequence ID" value="CCM03223.1"/>
    <property type="molecule type" value="Genomic_DNA"/>
</dbReference>
<dbReference type="GO" id="GO:0006508">
    <property type="term" value="P:proteolysis"/>
    <property type="evidence" value="ECO:0007669"/>
    <property type="project" value="UniProtKB-KW"/>
</dbReference>
<feature type="region of interest" description="Disordered" evidence="8">
    <location>
        <begin position="329"/>
        <end position="393"/>
    </location>
</feature>
<dbReference type="PANTHER" id="PTHR13604:SF0">
    <property type="entry name" value="ABASIC SITE PROCESSING PROTEIN HMCES"/>
    <property type="match status" value="1"/>
</dbReference>
<feature type="compositionally biased region" description="Basic and acidic residues" evidence="8">
    <location>
        <begin position="291"/>
        <end position="305"/>
    </location>
</feature>
<keyword evidence="4" id="KW-0378">Hydrolase</keyword>
<keyword evidence="6" id="KW-0238">DNA-binding</keyword>
<dbReference type="Gene3D" id="3.90.1680.10">
    <property type="entry name" value="SOS response associated peptidase-like"/>
    <property type="match status" value="1"/>
</dbReference>
<evidence type="ECO:0000256" key="6">
    <source>
        <dbReference type="ARBA" id="ARBA00023125"/>
    </source>
</evidence>
<evidence type="ECO:0000256" key="5">
    <source>
        <dbReference type="ARBA" id="ARBA00023124"/>
    </source>
</evidence>
<dbReference type="InterPro" id="IPR036590">
    <property type="entry name" value="SRAP-like"/>
</dbReference>
<keyword evidence="3" id="KW-0227">DNA damage</keyword>
<dbReference type="Pfam" id="PF02586">
    <property type="entry name" value="SRAP"/>
    <property type="match status" value="1"/>
</dbReference>
<dbReference type="GO" id="GO:0008233">
    <property type="term" value="F:peptidase activity"/>
    <property type="evidence" value="ECO:0007669"/>
    <property type="project" value="UniProtKB-KW"/>
</dbReference>
<evidence type="ECO:0000256" key="2">
    <source>
        <dbReference type="ARBA" id="ARBA00022670"/>
    </source>
</evidence>
<evidence type="ECO:0008006" key="11">
    <source>
        <dbReference type="Google" id="ProtNLM"/>
    </source>
</evidence>
<dbReference type="GO" id="GO:0003697">
    <property type="term" value="F:single-stranded DNA binding"/>
    <property type="evidence" value="ECO:0007669"/>
    <property type="project" value="InterPro"/>
</dbReference>
<dbReference type="OrthoDB" id="2111841at2759"/>
<dbReference type="HOGENOM" id="CLU_035990_0_2_1"/>
<dbReference type="GO" id="GO:0016829">
    <property type="term" value="F:lyase activity"/>
    <property type="evidence" value="ECO:0007669"/>
    <property type="project" value="UniProtKB-KW"/>
</dbReference>
<dbReference type="SUPFAM" id="SSF143081">
    <property type="entry name" value="BB1717-like"/>
    <property type="match status" value="1"/>
</dbReference>
<reference evidence="9 10" key="1">
    <citation type="journal article" date="2012" name="Appl. Environ. Microbiol.">
        <title>Short-read sequencing for genomic analysis of the brown rot fungus Fibroporia radiculosa.</title>
        <authorList>
            <person name="Tang J.D."/>
            <person name="Perkins A.D."/>
            <person name="Sonstegard T.S."/>
            <person name="Schroeder S.G."/>
            <person name="Burgess S.C."/>
            <person name="Diehl S.V."/>
        </authorList>
    </citation>
    <scope>NUCLEOTIDE SEQUENCE [LARGE SCALE GENOMIC DNA]</scope>
    <source>
        <strain evidence="9 10">TFFH 294</strain>
    </source>
</reference>
<dbReference type="InParanoid" id="J4G960"/>
<evidence type="ECO:0000313" key="9">
    <source>
        <dbReference type="EMBL" id="CCM03223.1"/>
    </source>
</evidence>
<feature type="region of interest" description="Disordered" evidence="8">
    <location>
        <begin position="44"/>
        <end position="63"/>
    </location>
</feature>
<dbReference type="GO" id="GO:0106300">
    <property type="term" value="P:protein-DNA covalent cross-linking repair"/>
    <property type="evidence" value="ECO:0007669"/>
    <property type="project" value="InterPro"/>
</dbReference>
<name>J4G960_9APHY</name>
<dbReference type="PANTHER" id="PTHR13604">
    <property type="entry name" value="DC12-RELATED"/>
    <property type="match status" value="1"/>
</dbReference>
<sequence length="393" mass="43928">MCGRYSLGVPHAEVQQLHGYNVHVGEWVGQDDFVPRHNIAPRSQAPVLRRREPNELEEAGEDTSSAPLILQTMKWGLVPHWSKHEDKSMNTTNARSENLVERGGMWASIKGRKRCAVVCEGYFEWLKKGKNRFPHFTKHKSGNLMLLAGLYDRAVLEGTVVDLHRSRHRSRSLDETRALWTFTIVTTVANKEFEWLHDRQPVILSTLGALNTWLDTSSLQWTPALTKLVDPYNDSNSPLLCYQVPKEVGKVGTESPTFVQPISERKDGIQAMFAKQKDTSSQVSRKRRRGEKPPKKNTESVKDAADASSSMQKVNVWEDDSEVEYIGTTRPSTPKIAASEKPNIDGDGEVSTSSPIKRPRVKGRSAKANLTLRSGAAGPPQGSNKITSFFAKT</sequence>
<protein>
    <recommendedName>
        <fullName evidence="11">DUF159-domain-containing protein</fullName>
    </recommendedName>
</protein>
<evidence type="ECO:0000256" key="3">
    <source>
        <dbReference type="ARBA" id="ARBA00022763"/>
    </source>
</evidence>
<dbReference type="InterPro" id="IPR003738">
    <property type="entry name" value="SRAP"/>
</dbReference>
<dbReference type="Proteomes" id="UP000006352">
    <property type="component" value="Unassembled WGS sequence"/>
</dbReference>
<keyword evidence="2" id="KW-0645">Protease</keyword>
<gene>
    <name evidence="9" type="ORF">FIBRA_05348</name>
</gene>
<dbReference type="AlphaFoldDB" id="J4G960"/>